<dbReference type="InterPro" id="IPR037171">
    <property type="entry name" value="NagB/RpiA_transferase-like"/>
</dbReference>
<keyword evidence="4" id="KW-0804">Transcription</keyword>
<dbReference type="PANTHER" id="PTHR30363">
    <property type="entry name" value="HTH-TYPE TRANSCRIPTIONAL REGULATOR SRLR-RELATED"/>
    <property type="match status" value="1"/>
</dbReference>
<dbReference type="EMBL" id="JBDKWZ010000005">
    <property type="protein sequence ID" value="MEN7548501.1"/>
    <property type="molecule type" value="Genomic_DNA"/>
</dbReference>
<dbReference type="Pfam" id="PF08220">
    <property type="entry name" value="HTH_DeoR"/>
    <property type="match status" value="1"/>
</dbReference>
<evidence type="ECO:0000256" key="2">
    <source>
        <dbReference type="ARBA" id="ARBA00023015"/>
    </source>
</evidence>
<dbReference type="PROSITE" id="PS00894">
    <property type="entry name" value="HTH_DEOR_1"/>
    <property type="match status" value="1"/>
</dbReference>
<dbReference type="InterPro" id="IPR001034">
    <property type="entry name" value="DeoR_HTH"/>
</dbReference>
<dbReference type="GO" id="GO:0003677">
    <property type="term" value="F:DNA binding"/>
    <property type="evidence" value="ECO:0007669"/>
    <property type="project" value="UniProtKB-KW"/>
</dbReference>
<keyword evidence="7" id="KW-1185">Reference proteome</keyword>
<dbReference type="InterPro" id="IPR036390">
    <property type="entry name" value="WH_DNA-bd_sf"/>
</dbReference>
<gene>
    <name evidence="6" type="ORF">AAG747_11310</name>
</gene>
<dbReference type="SMART" id="SM01134">
    <property type="entry name" value="DeoRC"/>
    <property type="match status" value="1"/>
</dbReference>
<feature type="domain" description="HTH deoR-type" evidence="5">
    <location>
        <begin position="3"/>
        <end position="58"/>
    </location>
</feature>
<dbReference type="Pfam" id="PF00455">
    <property type="entry name" value="DeoRC"/>
    <property type="match status" value="1"/>
</dbReference>
<dbReference type="AlphaFoldDB" id="A0AAW9SC80"/>
<dbReference type="SUPFAM" id="SSF46785">
    <property type="entry name" value="Winged helix' DNA-binding domain"/>
    <property type="match status" value="1"/>
</dbReference>
<keyword evidence="3 6" id="KW-0238">DNA-binding</keyword>
<dbReference type="Proteomes" id="UP001403385">
    <property type="component" value="Unassembled WGS sequence"/>
</dbReference>
<dbReference type="SUPFAM" id="SSF100950">
    <property type="entry name" value="NagB/RpiA/CoA transferase-like"/>
    <property type="match status" value="1"/>
</dbReference>
<dbReference type="InterPro" id="IPR018356">
    <property type="entry name" value="Tscrpt_reg_HTH_DeoR_CS"/>
</dbReference>
<accession>A0AAW9SC80</accession>
<evidence type="ECO:0000256" key="3">
    <source>
        <dbReference type="ARBA" id="ARBA00023125"/>
    </source>
</evidence>
<dbReference type="InterPro" id="IPR014036">
    <property type="entry name" value="DeoR-like_C"/>
</dbReference>
<dbReference type="PANTHER" id="PTHR30363:SF4">
    <property type="entry name" value="GLYCEROL-3-PHOSPHATE REGULON REPRESSOR"/>
    <property type="match status" value="1"/>
</dbReference>
<dbReference type="InterPro" id="IPR050313">
    <property type="entry name" value="Carb_Metab_HTH_regulators"/>
</dbReference>
<dbReference type="PROSITE" id="PS51000">
    <property type="entry name" value="HTH_DEOR_2"/>
    <property type="match status" value="1"/>
</dbReference>
<dbReference type="Gene3D" id="3.40.50.1360">
    <property type="match status" value="1"/>
</dbReference>
<proteinExistence type="predicted"/>
<organism evidence="6 7">
    <name type="scientific">Rapidithrix thailandica</name>
    <dbReference type="NCBI Taxonomy" id="413964"/>
    <lineage>
        <taxon>Bacteria</taxon>
        <taxon>Pseudomonadati</taxon>
        <taxon>Bacteroidota</taxon>
        <taxon>Cytophagia</taxon>
        <taxon>Cytophagales</taxon>
        <taxon>Flammeovirgaceae</taxon>
        <taxon>Rapidithrix</taxon>
    </lineage>
</organism>
<evidence type="ECO:0000313" key="6">
    <source>
        <dbReference type="EMBL" id="MEN7548501.1"/>
    </source>
</evidence>
<dbReference type="GO" id="GO:0003700">
    <property type="term" value="F:DNA-binding transcription factor activity"/>
    <property type="evidence" value="ECO:0007669"/>
    <property type="project" value="InterPro"/>
</dbReference>
<evidence type="ECO:0000256" key="4">
    <source>
        <dbReference type="ARBA" id="ARBA00023163"/>
    </source>
</evidence>
<keyword evidence="1" id="KW-0678">Repressor</keyword>
<comment type="caution">
    <text evidence="6">The sequence shown here is derived from an EMBL/GenBank/DDBJ whole genome shotgun (WGS) entry which is preliminary data.</text>
</comment>
<protein>
    <submittedName>
        <fullName evidence="6">DeoR/GlpR family DNA-binding transcription regulator</fullName>
    </submittedName>
</protein>
<name>A0AAW9SC80_9BACT</name>
<dbReference type="RefSeq" id="WP_346821279.1">
    <property type="nucleotide sequence ID" value="NZ_JBDKWZ010000005.1"/>
</dbReference>
<sequence length="249" mass="28167">MLKDERLNYILEEIRTYNKVKSSELSKHLNVSEDTIRRDLKELSDSGKIKKVHGGAMAASYLPYRFKDREIYAHEEKVKIVRKAVNLIKDDNVVIVDGGTTNLELVRLLPRDLKATFFTNCLPVATQLTEYENIEVFFIGGRVLKNAQVAIGLDVINALKDIRSDICFVGTRSIHHEAGITDIDREEAQVKRAIIDSSNQVVSLAISEKLDVIQPFVVGNIQSVNTIVTELNPDNKIFRPYKKMAIEVI</sequence>
<reference evidence="6 7" key="1">
    <citation type="submission" date="2024-04" db="EMBL/GenBank/DDBJ databases">
        <title>Novel genus in family Flammeovirgaceae.</title>
        <authorList>
            <person name="Nguyen T.H."/>
            <person name="Vuong T.Q."/>
            <person name="Le H."/>
            <person name="Kim S.-G."/>
        </authorList>
    </citation>
    <scope>NUCLEOTIDE SEQUENCE [LARGE SCALE GENOMIC DNA]</scope>
    <source>
        <strain evidence="6 7">JCM 23209</strain>
    </source>
</reference>
<dbReference type="InterPro" id="IPR036388">
    <property type="entry name" value="WH-like_DNA-bd_sf"/>
</dbReference>
<evidence type="ECO:0000259" key="5">
    <source>
        <dbReference type="PROSITE" id="PS51000"/>
    </source>
</evidence>
<dbReference type="SMART" id="SM00420">
    <property type="entry name" value="HTH_DEOR"/>
    <property type="match status" value="1"/>
</dbReference>
<dbReference type="PRINTS" id="PR00037">
    <property type="entry name" value="HTHLACR"/>
</dbReference>
<evidence type="ECO:0000256" key="1">
    <source>
        <dbReference type="ARBA" id="ARBA00022491"/>
    </source>
</evidence>
<keyword evidence="2" id="KW-0805">Transcription regulation</keyword>
<dbReference type="Gene3D" id="1.10.10.10">
    <property type="entry name" value="Winged helix-like DNA-binding domain superfamily/Winged helix DNA-binding domain"/>
    <property type="match status" value="1"/>
</dbReference>
<evidence type="ECO:0000313" key="7">
    <source>
        <dbReference type="Proteomes" id="UP001403385"/>
    </source>
</evidence>